<dbReference type="InterPro" id="IPR036396">
    <property type="entry name" value="Cyt_P450_sf"/>
</dbReference>
<evidence type="ECO:0000256" key="1">
    <source>
        <dbReference type="ARBA" id="ARBA00001971"/>
    </source>
</evidence>
<accession>D2A5J0</accession>
<evidence type="ECO:0000256" key="7">
    <source>
        <dbReference type="ARBA" id="ARBA00022723"/>
    </source>
</evidence>
<dbReference type="InterPro" id="IPR017972">
    <property type="entry name" value="Cyt_P450_CS"/>
</dbReference>
<dbReference type="InParanoid" id="D2A5J0"/>
<dbReference type="Gene3D" id="1.10.630.10">
    <property type="entry name" value="Cytochrome P450"/>
    <property type="match status" value="1"/>
</dbReference>
<evidence type="ECO:0000256" key="10">
    <source>
        <dbReference type="ARBA" id="ARBA00023002"/>
    </source>
</evidence>
<keyword evidence="7 14" id="KW-0479">Metal-binding</keyword>
<keyword evidence="9" id="KW-0492">Microsome</keyword>
<dbReference type="OrthoDB" id="2789670at2759"/>
<keyword evidence="6 14" id="KW-0349">Heme</keyword>
<evidence type="ECO:0000256" key="8">
    <source>
        <dbReference type="ARBA" id="ARBA00022824"/>
    </source>
</evidence>
<evidence type="ECO:0000313" key="17">
    <source>
        <dbReference type="EMBL" id="EFA05730.1"/>
    </source>
</evidence>
<dbReference type="GO" id="GO:0020037">
    <property type="term" value="F:heme binding"/>
    <property type="evidence" value="ECO:0007669"/>
    <property type="project" value="InterPro"/>
</dbReference>
<dbReference type="FunCoup" id="D2A5J0">
    <property type="interactions" value="249"/>
</dbReference>
<evidence type="ECO:0000256" key="3">
    <source>
        <dbReference type="ARBA" id="ARBA00004174"/>
    </source>
</evidence>
<evidence type="ECO:0000256" key="5">
    <source>
        <dbReference type="ARBA" id="ARBA00010617"/>
    </source>
</evidence>
<dbReference type="InterPro" id="IPR050476">
    <property type="entry name" value="Insect_CytP450_Detox"/>
</dbReference>
<keyword evidence="18" id="KW-1185">Reference proteome</keyword>
<dbReference type="PhylomeDB" id="D2A5J0"/>
<evidence type="ECO:0000256" key="9">
    <source>
        <dbReference type="ARBA" id="ARBA00022848"/>
    </source>
</evidence>
<organism evidence="17 18">
    <name type="scientific">Tribolium castaneum</name>
    <name type="common">Red flour beetle</name>
    <dbReference type="NCBI Taxonomy" id="7070"/>
    <lineage>
        <taxon>Eukaryota</taxon>
        <taxon>Metazoa</taxon>
        <taxon>Ecdysozoa</taxon>
        <taxon>Arthropoda</taxon>
        <taxon>Hexapoda</taxon>
        <taxon>Insecta</taxon>
        <taxon>Pterygota</taxon>
        <taxon>Neoptera</taxon>
        <taxon>Endopterygota</taxon>
        <taxon>Coleoptera</taxon>
        <taxon>Polyphaga</taxon>
        <taxon>Cucujiformia</taxon>
        <taxon>Tenebrionidae</taxon>
        <taxon>Tenebrionidae incertae sedis</taxon>
        <taxon>Tribolium</taxon>
    </lineage>
</organism>
<dbReference type="SUPFAM" id="SSF48264">
    <property type="entry name" value="Cytochrome P450"/>
    <property type="match status" value="1"/>
</dbReference>
<proteinExistence type="inferred from homology"/>
<keyword evidence="16" id="KW-0812">Transmembrane</keyword>
<keyword evidence="13 16" id="KW-0472">Membrane</keyword>
<evidence type="ECO:0000256" key="4">
    <source>
        <dbReference type="ARBA" id="ARBA00004406"/>
    </source>
</evidence>
<reference evidence="17 18" key="1">
    <citation type="journal article" date="2008" name="Nature">
        <title>The genome of the model beetle and pest Tribolium castaneum.</title>
        <authorList>
            <consortium name="Tribolium Genome Sequencing Consortium"/>
            <person name="Richards S."/>
            <person name="Gibbs R.A."/>
            <person name="Weinstock G.M."/>
            <person name="Brown S.J."/>
            <person name="Denell R."/>
            <person name="Beeman R.W."/>
            <person name="Gibbs R."/>
            <person name="Beeman R.W."/>
            <person name="Brown S.J."/>
            <person name="Bucher G."/>
            <person name="Friedrich M."/>
            <person name="Grimmelikhuijzen C.J."/>
            <person name="Klingler M."/>
            <person name="Lorenzen M."/>
            <person name="Richards S."/>
            <person name="Roth S."/>
            <person name="Schroder R."/>
            <person name="Tautz D."/>
            <person name="Zdobnov E.M."/>
            <person name="Muzny D."/>
            <person name="Gibbs R.A."/>
            <person name="Weinstock G.M."/>
            <person name="Attaway T."/>
            <person name="Bell S."/>
            <person name="Buhay C.J."/>
            <person name="Chandrabose M.N."/>
            <person name="Chavez D."/>
            <person name="Clerk-Blankenburg K.P."/>
            <person name="Cree A."/>
            <person name="Dao M."/>
            <person name="Davis C."/>
            <person name="Chacko J."/>
            <person name="Dinh H."/>
            <person name="Dugan-Rocha S."/>
            <person name="Fowler G."/>
            <person name="Garner T.T."/>
            <person name="Garnes J."/>
            <person name="Gnirke A."/>
            <person name="Hawes A."/>
            <person name="Hernandez J."/>
            <person name="Hines S."/>
            <person name="Holder M."/>
            <person name="Hume J."/>
            <person name="Jhangiani S.N."/>
            <person name="Joshi V."/>
            <person name="Khan Z.M."/>
            <person name="Jackson L."/>
            <person name="Kovar C."/>
            <person name="Kowis A."/>
            <person name="Lee S."/>
            <person name="Lewis L.R."/>
            <person name="Margolis J."/>
            <person name="Morgan M."/>
            <person name="Nazareth L.V."/>
            <person name="Nguyen N."/>
            <person name="Okwuonu G."/>
            <person name="Parker D."/>
            <person name="Richards S."/>
            <person name="Ruiz S.J."/>
            <person name="Santibanez J."/>
            <person name="Savard J."/>
            <person name="Scherer S.E."/>
            <person name="Schneider B."/>
            <person name="Sodergren E."/>
            <person name="Tautz D."/>
            <person name="Vattahil S."/>
            <person name="Villasana D."/>
            <person name="White C.S."/>
            <person name="Wright R."/>
            <person name="Park Y."/>
            <person name="Beeman R.W."/>
            <person name="Lord J."/>
            <person name="Oppert B."/>
            <person name="Lorenzen M."/>
            <person name="Brown S."/>
            <person name="Wang L."/>
            <person name="Savard J."/>
            <person name="Tautz D."/>
            <person name="Richards S."/>
            <person name="Weinstock G."/>
            <person name="Gibbs R.A."/>
            <person name="Liu Y."/>
            <person name="Worley K."/>
            <person name="Weinstock G."/>
            <person name="Elsik C.G."/>
            <person name="Reese J.T."/>
            <person name="Elhaik E."/>
            <person name="Landan G."/>
            <person name="Graur D."/>
            <person name="Arensburger P."/>
            <person name="Atkinson P."/>
            <person name="Beeman R.W."/>
            <person name="Beidler J."/>
            <person name="Brown S.J."/>
            <person name="Demuth J.P."/>
            <person name="Drury D.W."/>
            <person name="Du Y.Z."/>
            <person name="Fujiwara H."/>
            <person name="Lorenzen M."/>
            <person name="Maselli V."/>
            <person name="Osanai M."/>
            <person name="Park Y."/>
            <person name="Robertson H.M."/>
            <person name="Tu Z."/>
            <person name="Wang J.J."/>
            <person name="Wang S."/>
            <person name="Richards S."/>
            <person name="Song H."/>
            <person name="Zhang L."/>
            <person name="Sodergren E."/>
            <person name="Werner D."/>
            <person name="Stanke M."/>
            <person name="Morgenstern B."/>
            <person name="Solovyev V."/>
            <person name="Kosarev P."/>
            <person name="Brown G."/>
            <person name="Chen H.C."/>
            <person name="Ermolaeva O."/>
            <person name="Hlavina W."/>
            <person name="Kapustin Y."/>
            <person name="Kiryutin B."/>
            <person name="Kitts P."/>
            <person name="Maglott D."/>
            <person name="Pruitt K."/>
            <person name="Sapojnikov V."/>
            <person name="Souvorov A."/>
            <person name="Mackey A.J."/>
            <person name="Waterhouse R.M."/>
            <person name="Wyder S."/>
            <person name="Zdobnov E.M."/>
            <person name="Zdobnov E.M."/>
            <person name="Wyder S."/>
            <person name="Kriventseva E.V."/>
            <person name="Kadowaki T."/>
            <person name="Bork P."/>
            <person name="Aranda M."/>
            <person name="Bao R."/>
            <person name="Beermann A."/>
            <person name="Berns N."/>
            <person name="Bolognesi R."/>
            <person name="Bonneton F."/>
            <person name="Bopp D."/>
            <person name="Brown S.J."/>
            <person name="Bucher G."/>
            <person name="Butts T."/>
            <person name="Chaumot A."/>
            <person name="Denell R.E."/>
            <person name="Ferrier D.E."/>
            <person name="Friedrich M."/>
            <person name="Gordon C.M."/>
            <person name="Jindra M."/>
            <person name="Klingler M."/>
            <person name="Lan Q."/>
            <person name="Lattorff H.M."/>
            <person name="Laudet V."/>
            <person name="von Levetsow C."/>
            <person name="Liu Z."/>
            <person name="Lutz R."/>
            <person name="Lynch J.A."/>
            <person name="da Fonseca R.N."/>
            <person name="Posnien N."/>
            <person name="Reuter R."/>
            <person name="Roth S."/>
            <person name="Savard J."/>
            <person name="Schinko J.B."/>
            <person name="Schmitt C."/>
            <person name="Schoppmeier M."/>
            <person name="Schroder R."/>
            <person name="Shippy T.D."/>
            <person name="Simonnet F."/>
            <person name="Marques-Souza H."/>
            <person name="Tautz D."/>
            <person name="Tomoyasu Y."/>
            <person name="Trauner J."/>
            <person name="Van der Zee M."/>
            <person name="Vervoort M."/>
            <person name="Wittkopp N."/>
            <person name="Wimmer E.A."/>
            <person name="Yang X."/>
            <person name="Jones A.K."/>
            <person name="Sattelle D.B."/>
            <person name="Ebert P.R."/>
            <person name="Nelson D."/>
            <person name="Scott J.G."/>
            <person name="Beeman R.W."/>
            <person name="Muthukrishnan S."/>
            <person name="Kramer K.J."/>
            <person name="Arakane Y."/>
            <person name="Beeman R.W."/>
            <person name="Zhu Q."/>
            <person name="Hogenkamp D."/>
            <person name="Dixit R."/>
            <person name="Oppert B."/>
            <person name="Jiang H."/>
            <person name="Zou Z."/>
            <person name="Marshall J."/>
            <person name="Elpidina E."/>
            <person name="Vinokurov K."/>
            <person name="Oppert C."/>
            <person name="Zou Z."/>
            <person name="Evans J."/>
            <person name="Lu Z."/>
            <person name="Zhao P."/>
            <person name="Sumathipala N."/>
            <person name="Altincicek B."/>
            <person name="Vilcinskas A."/>
            <person name="Williams M."/>
            <person name="Hultmark D."/>
            <person name="Hetru C."/>
            <person name="Jiang H."/>
            <person name="Grimmelikhuijzen C.J."/>
            <person name="Hauser F."/>
            <person name="Cazzamali G."/>
            <person name="Williamson M."/>
            <person name="Park Y."/>
            <person name="Li B."/>
            <person name="Tanaka Y."/>
            <person name="Predel R."/>
            <person name="Neupert S."/>
            <person name="Schachtner J."/>
            <person name="Verleyen P."/>
            <person name="Raible F."/>
            <person name="Bork P."/>
            <person name="Friedrich M."/>
            <person name="Walden K.K."/>
            <person name="Robertson H.M."/>
            <person name="Angeli S."/>
            <person name="Foret S."/>
            <person name="Bucher G."/>
            <person name="Schuetz S."/>
            <person name="Maleszka R."/>
            <person name="Wimmer E.A."/>
            <person name="Beeman R.W."/>
            <person name="Lorenzen M."/>
            <person name="Tomoyasu Y."/>
            <person name="Miller S.C."/>
            <person name="Grossmann D."/>
            <person name="Bucher G."/>
        </authorList>
    </citation>
    <scope>NUCLEOTIDE SEQUENCE [LARGE SCALE GENOMIC DNA]</scope>
    <source>
        <strain evidence="17 18">Georgia GA2</strain>
    </source>
</reference>
<evidence type="ECO:0000256" key="12">
    <source>
        <dbReference type="ARBA" id="ARBA00023033"/>
    </source>
</evidence>
<keyword evidence="12 15" id="KW-0503">Monooxygenase</keyword>
<evidence type="ECO:0000256" key="14">
    <source>
        <dbReference type="PIRSR" id="PIRSR602403-1"/>
    </source>
</evidence>
<gene>
    <name evidence="17" type="primary">AUGUSTUS-3.0.2_15546</name>
    <name evidence="17" type="ORF">TcasGA2_TC015546</name>
</gene>
<keyword evidence="11 14" id="KW-0408">Iron</keyword>
<dbReference type="PANTHER" id="PTHR24292">
    <property type="entry name" value="CYTOCHROME P450"/>
    <property type="match status" value="1"/>
</dbReference>
<keyword evidence="16" id="KW-1133">Transmembrane helix</keyword>
<evidence type="ECO:0000256" key="11">
    <source>
        <dbReference type="ARBA" id="ARBA00023004"/>
    </source>
</evidence>
<dbReference type="InterPro" id="IPR001128">
    <property type="entry name" value="Cyt_P450"/>
</dbReference>
<keyword evidence="10 15" id="KW-0560">Oxidoreductase</keyword>
<dbReference type="GO" id="GO:0004497">
    <property type="term" value="F:monooxygenase activity"/>
    <property type="evidence" value="ECO:0007669"/>
    <property type="project" value="UniProtKB-KW"/>
</dbReference>
<dbReference type="Pfam" id="PF00067">
    <property type="entry name" value="p450"/>
    <property type="match status" value="1"/>
</dbReference>
<evidence type="ECO:0000313" key="18">
    <source>
        <dbReference type="Proteomes" id="UP000007266"/>
    </source>
</evidence>
<comment type="function">
    <text evidence="2">May be involved in the metabolism of insect hormones and in the breakdown of synthetic insecticides.</text>
</comment>
<dbReference type="KEGG" id="tca:657498"/>
<dbReference type="CDD" id="cd11056">
    <property type="entry name" value="CYP6-like"/>
    <property type="match status" value="1"/>
</dbReference>
<feature type="transmembrane region" description="Helical" evidence="16">
    <location>
        <begin position="6"/>
        <end position="23"/>
    </location>
</feature>
<feature type="binding site" description="axial binding residue" evidence="14">
    <location>
        <position position="430"/>
    </location>
    <ligand>
        <name>heme</name>
        <dbReference type="ChEBI" id="CHEBI:30413"/>
    </ligand>
    <ligandPart>
        <name>Fe</name>
        <dbReference type="ChEBI" id="CHEBI:18248"/>
    </ligandPart>
</feature>
<dbReference type="PANTHER" id="PTHR24292:SF100">
    <property type="entry name" value="CYTOCHROME P450 6A16, ISOFORM B-RELATED"/>
    <property type="match status" value="1"/>
</dbReference>
<protein>
    <submittedName>
        <fullName evidence="17">Cytochrome P450 6BN1</fullName>
    </submittedName>
</protein>
<comment type="subcellular location">
    <subcellularLocation>
        <location evidence="4">Endoplasmic reticulum membrane</location>
        <topology evidence="4">Peripheral membrane protein</topology>
    </subcellularLocation>
    <subcellularLocation>
        <location evidence="3">Microsome membrane</location>
        <topology evidence="3">Peripheral membrane protein</topology>
    </subcellularLocation>
</comment>
<keyword evidence="8" id="KW-0256">Endoplasmic reticulum</keyword>
<comment type="cofactor">
    <cofactor evidence="1 14">
        <name>heme</name>
        <dbReference type="ChEBI" id="CHEBI:30413"/>
    </cofactor>
</comment>
<evidence type="ECO:0000256" key="13">
    <source>
        <dbReference type="ARBA" id="ARBA00023136"/>
    </source>
</evidence>
<dbReference type="HOGENOM" id="CLU_001570_5_2_1"/>
<evidence type="ECO:0000256" key="2">
    <source>
        <dbReference type="ARBA" id="ARBA00003690"/>
    </source>
</evidence>
<dbReference type="PRINTS" id="PR00385">
    <property type="entry name" value="P450"/>
</dbReference>
<sequence length="485" mass="56400">MNTTIEILTIIILTIFCFYKWKFSYWKSRKIPYLDPKFPFGNVSNPFFMKEKVGMTLARFYNDMKQRGWKYGGFYFGVSPICLIVDPDLIKNIVTRDFEHFVDRGVYFNEKDDPLSGHLANLDGQKWKNMRRKLNPTFSASKTKNMFPIVKFCVENMMEKVKSCYENAHKCCNINEVFPAFSINVICSCAFGLQEENALFKAYADECVSWTKYKYLVQILATFFDKTAKRMGITTVPRNAAKFFMKVVTDSVKYREENDYVRSDFMQLLIEMKKQNQLTIEEIAAQCFVFFIAGFETSSATLTFALYELAKNQNLQNVARDEILANCPNEITYDSLADLKFLDQVVDETLRKYPPLLYVTRQCVKNYKIPDEDVVIEKGTLVAIPISALHSDEEFYPKPETFEPERFSKTEKSLRHPYTFLPFGEGPRMCIGKRFGLLEVKLALTCLLKNYKFSVNCKTKEPLAMRVDTVVLAPKDEIWLDLEKI</sequence>
<dbReference type="eggNOG" id="KOG0158">
    <property type="taxonomic scope" value="Eukaryota"/>
</dbReference>
<dbReference type="GO" id="GO:0005506">
    <property type="term" value="F:iron ion binding"/>
    <property type="evidence" value="ECO:0007669"/>
    <property type="project" value="InterPro"/>
</dbReference>
<dbReference type="AlphaFoldDB" id="D2A5J0"/>
<dbReference type="OMA" id="ANCPNEI"/>
<dbReference type="GO" id="GO:0005789">
    <property type="term" value="C:endoplasmic reticulum membrane"/>
    <property type="evidence" value="ECO:0007669"/>
    <property type="project" value="UniProtKB-SubCell"/>
</dbReference>
<dbReference type="PRINTS" id="PR00465">
    <property type="entry name" value="EP450IV"/>
</dbReference>
<dbReference type="EMBL" id="KQ971345">
    <property type="protein sequence ID" value="EFA05730.1"/>
    <property type="molecule type" value="Genomic_DNA"/>
</dbReference>
<evidence type="ECO:0000256" key="6">
    <source>
        <dbReference type="ARBA" id="ARBA00022617"/>
    </source>
</evidence>
<dbReference type="InterPro" id="IPR002403">
    <property type="entry name" value="Cyt_P450_E_grp-IV"/>
</dbReference>
<reference evidence="17 18" key="2">
    <citation type="journal article" date="2010" name="Nucleic Acids Res.">
        <title>BeetleBase in 2010: revisions to provide comprehensive genomic information for Tribolium castaneum.</title>
        <authorList>
            <person name="Kim H.S."/>
            <person name="Murphy T."/>
            <person name="Xia J."/>
            <person name="Caragea D."/>
            <person name="Park Y."/>
            <person name="Beeman R.W."/>
            <person name="Lorenzen M.D."/>
            <person name="Butcher S."/>
            <person name="Manak J.R."/>
            <person name="Brown S.J."/>
        </authorList>
    </citation>
    <scope>GENOME REANNOTATION</scope>
    <source>
        <strain evidence="17 18">Georgia GA2</strain>
    </source>
</reference>
<name>D2A5J0_TRICA</name>
<dbReference type="Proteomes" id="UP000007266">
    <property type="component" value="Linkage group 6"/>
</dbReference>
<dbReference type="PROSITE" id="PS00086">
    <property type="entry name" value="CYTOCHROME_P450"/>
    <property type="match status" value="1"/>
</dbReference>
<evidence type="ECO:0000256" key="16">
    <source>
        <dbReference type="SAM" id="Phobius"/>
    </source>
</evidence>
<evidence type="ECO:0000256" key="15">
    <source>
        <dbReference type="RuleBase" id="RU000461"/>
    </source>
</evidence>
<dbReference type="GO" id="GO:0016705">
    <property type="term" value="F:oxidoreductase activity, acting on paired donors, with incorporation or reduction of molecular oxygen"/>
    <property type="evidence" value="ECO:0007669"/>
    <property type="project" value="InterPro"/>
</dbReference>
<comment type="similarity">
    <text evidence="5 15">Belongs to the cytochrome P450 family.</text>
</comment>
<dbReference type="FunFam" id="1.10.630.10:FF:000042">
    <property type="entry name" value="Cytochrome P450"/>
    <property type="match status" value="1"/>
</dbReference>